<dbReference type="PANTHER" id="PTHR43540">
    <property type="entry name" value="PEROXYUREIDOACRYLATE/UREIDOACRYLATE AMIDOHYDROLASE-RELATED"/>
    <property type="match status" value="1"/>
</dbReference>
<dbReference type="PANTHER" id="PTHR43540:SF10">
    <property type="entry name" value="ISOCHORISMATASE"/>
    <property type="match status" value="1"/>
</dbReference>
<evidence type="ECO:0000313" key="4">
    <source>
        <dbReference type="EMBL" id="OZM57970.1"/>
    </source>
</evidence>
<dbReference type="AlphaFoldDB" id="A0A263BWC4"/>
<sequence length="180" mass="20169">MKKEALLIVDMSNDFVADDGGLTAGEPAQRIVPYIIDQADQFLKNGGHVVVTMDAHEKNDPHFQLWPVHNVIGTEGQKLFGDLHKWYDKNAGNDSVHYVPKANYNAFHNTNLAELLRSHDVEKVHIVGVCTDICDFLTVAGADAEGFKTVAHKRGMATFTENHELFTNHMKLCFHTEIIE</sequence>
<evidence type="ECO:0000256" key="1">
    <source>
        <dbReference type="ARBA" id="ARBA00006336"/>
    </source>
</evidence>
<name>A0A263BWC4_9BACI</name>
<feature type="domain" description="Isochorismatase-like" evidence="3">
    <location>
        <begin position="5"/>
        <end position="174"/>
    </location>
</feature>
<evidence type="ECO:0000256" key="2">
    <source>
        <dbReference type="ARBA" id="ARBA00022801"/>
    </source>
</evidence>
<dbReference type="InterPro" id="IPR036380">
    <property type="entry name" value="Isochorismatase-like_sf"/>
</dbReference>
<keyword evidence="5" id="KW-1185">Reference proteome</keyword>
<dbReference type="RefSeq" id="WP_094923346.1">
    <property type="nucleotide sequence ID" value="NZ_NPIA01000002.1"/>
</dbReference>
<dbReference type="Proteomes" id="UP000217083">
    <property type="component" value="Unassembled WGS sequence"/>
</dbReference>
<comment type="similarity">
    <text evidence="1">Belongs to the isochorismatase family.</text>
</comment>
<dbReference type="CDD" id="cd00431">
    <property type="entry name" value="cysteine_hydrolases"/>
    <property type="match status" value="1"/>
</dbReference>
<organism evidence="4 5">
    <name type="scientific">Lottiidibacillus patelloidae</name>
    <dbReference type="NCBI Taxonomy" id="2670334"/>
    <lineage>
        <taxon>Bacteria</taxon>
        <taxon>Bacillati</taxon>
        <taxon>Bacillota</taxon>
        <taxon>Bacilli</taxon>
        <taxon>Bacillales</taxon>
        <taxon>Bacillaceae</taxon>
        <taxon>Lottiidibacillus</taxon>
    </lineage>
</organism>
<evidence type="ECO:0000259" key="3">
    <source>
        <dbReference type="Pfam" id="PF00857"/>
    </source>
</evidence>
<evidence type="ECO:0000313" key="5">
    <source>
        <dbReference type="Proteomes" id="UP000217083"/>
    </source>
</evidence>
<reference evidence="4 5" key="2">
    <citation type="submission" date="2017-09" db="EMBL/GenBank/DDBJ databases">
        <title>Bacillus patelloidae sp. nov., isolated from the intestinal tract of a marine limpet.</title>
        <authorList>
            <person name="Liu R."/>
            <person name="Dong C."/>
            <person name="Shao Z."/>
        </authorList>
    </citation>
    <scope>NUCLEOTIDE SEQUENCE [LARGE SCALE GENOMIC DNA]</scope>
    <source>
        <strain evidence="4 5">SA5d-4</strain>
    </source>
</reference>
<dbReference type="EMBL" id="NPIA01000002">
    <property type="protein sequence ID" value="OZM57970.1"/>
    <property type="molecule type" value="Genomic_DNA"/>
</dbReference>
<dbReference type="Pfam" id="PF00857">
    <property type="entry name" value="Isochorismatase"/>
    <property type="match status" value="1"/>
</dbReference>
<dbReference type="InterPro" id="IPR050272">
    <property type="entry name" value="Isochorismatase-like_hydrls"/>
</dbReference>
<dbReference type="GO" id="GO:0016787">
    <property type="term" value="F:hydrolase activity"/>
    <property type="evidence" value="ECO:0007669"/>
    <property type="project" value="UniProtKB-KW"/>
</dbReference>
<gene>
    <name evidence="4" type="ORF">CIB95_06335</name>
</gene>
<protein>
    <submittedName>
        <fullName evidence="4">Isochorismatase</fullName>
    </submittedName>
</protein>
<reference evidence="5" key="1">
    <citation type="submission" date="2017-08" db="EMBL/GenBank/DDBJ databases">
        <authorList>
            <person name="Huang Z."/>
        </authorList>
    </citation>
    <scope>NUCLEOTIDE SEQUENCE [LARGE SCALE GENOMIC DNA]</scope>
    <source>
        <strain evidence="5">SA5d-4</strain>
    </source>
</reference>
<proteinExistence type="inferred from homology"/>
<comment type="caution">
    <text evidence="4">The sequence shown here is derived from an EMBL/GenBank/DDBJ whole genome shotgun (WGS) entry which is preliminary data.</text>
</comment>
<accession>A0A263BWC4</accession>
<keyword evidence="2" id="KW-0378">Hydrolase</keyword>
<dbReference type="Gene3D" id="3.40.50.850">
    <property type="entry name" value="Isochorismatase-like"/>
    <property type="match status" value="1"/>
</dbReference>
<dbReference type="InterPro" id="IPR000868">
    <property type="entry name" value="Isochorismatase-like_dom"/>
</dbReference>
<dbReference type="SUPFAM" id="SSF52499">
    <property type="entry name" value="Isochorismatase-like hydrolases"/>
    <property type="match status" value="1"/>
</dbReference>